<evidence type="ECO:0000259" key="12">
    <source>
        <dbReference type="Pfam" id="PF09298"/>
    </source>
</evidence>
<dbReference type="Gene3D" id="3.90.850.10">
    <property type="entry name" value="Fumarylacetoacetase-like, C-terminal domain"/>
    <property type="match status" value="1"/>
</dbReference>
<evidence type="ECO:0000256" key="7">
    <source>
        <dbReference type="ARBA" id="ARBA00022837"/>
    </source>
</evidence>
<evidence type="ECO:0000313" key="13">
    <source>
        <dbReference type="EMBL" id="GLQ06351.1"/>
    </source>
</evidence>
<dbReference type="Gene3D" id="2.30.30.230">
    <property type="entry name" value="Fumarylacetoacetase, N-terminal domain"/>
    <property type="match status" value="1"/>
</dbReference>
<evidence type="ECO:0000256" key="10">
    <source>
        <dbReference type="ARBA" id="ARBA00023232"/>
    </source>
</evidence>
<dbReference type="PANTHER" id="PTHR43069:SF2">
    <property type="entry name" value="FUMARYLACETOACETASE"/>
    <property type="match status" value="1"/>
</dbReference>
<evidence type="ECO:0000259" key="11">
    <source>
        <dbReference type="Pfam" id="PF01557"/>
    </source>
</evidence>
<dbReference type="PANTHER" id="PTHR43069">
    <property type="entry name" value="FUMARYLACETOACETASE"/>
    <property type="match status" value="1"/>
</dbReference>
<comment type="caution">
    <text evidence="13">The sequence shown here is derived from an EMBL/GenBank/DDBJ whole genome shotgun (WGS) entry which is preliminary data.</text>
</comment>
<keyword evidence="7" id="KW-0106">Calcium</keyword>
<dbReference type="NCBIfam" id="TIGR01266">
    <property type="entry name" value="fum_ac_acetase"/>
    <property type="match status" value="1"/>
</dbReference>
<reference evidence="13" key="1">
    <citation type="journal article" date="2014" name="Int. J. Syst. Evol. Microbiol.">
        <title>Complete genome of a new Firmicutes species belonging to the dominant human colonic microbiota ('Ruminococcus bicirculans') reveals two chromosomes and a selective capacity to utilize plant glucans.</title>
        <authorList>
            <consortium name="NISC Comparative Sequencing Program"/>
            <person name="Wegmann U."/>
            <person name="Louis P."/>
            <person name="Goesmann A."/>
            <person name="Henrissat B."/>
            <person name="Duncan S.H."/>
            <person name="Flint H.J."/>
        </authorList>
    </citation>
    <scope>NUCLEOTIDE SEQUENCE</scope>
    <source>
        <strain evidence="13">NBRC 103408</strain>
    </source>
</reference>
<evidence type="ECO:0000313" key="14">
    <source>
        <dbReference type="Proteomes" id="UP001161409"/>
    </source>
</evidence>
<evidence type="ECO:0000256" key="6">
    <source>
        <dbReference type="ARBA" id="ARBA00022801"/>
    </source>
</evidence>
<keyword evidence="8" id="KW-0460">Magnesium</keyword>
<dbReference type="SUPFAM" id="SSF56529">
    <property type="entry name" value="FAH"/>
    <property type="match status" value="1"/>
</dbReference>
<keyword evidence="14" id="KW-1185">Reference proteome</keyword>
<dbReference type="InterPro" id="IPR036462">
    <property type="entry name" value="Fumarylacetoacetase_N_sf"/>
</dbReference>
<evidence type="ECO:0000256" key="2">
    <source>
        <dbReference type="ARBA" id="ARBA00001946"/>
    </source>
</evidence>
<gene>
    <name evidence="13" type="primary">fah</name>
    <name evidence="13" type="ORF">GCM10007924_15720</name>
</gene>
<keyword evidence="10" id="KW-0585">Phenylalanine catabolism</keyword>
<dbReference type="Pfam" id="PF09298">
    <property type="entry name" value="FAA_hydrolase_N"/>
    <property type="match status" value="1"/>
</dbReference>
<dbReference type="InterPro" id="IPR011234">
    <property type="entry name" value="Fumarylacetoacetase-like_C"/>
</dbReference>
<evidence type="ECO:0000256" key="5">
    <source>
        <dbReference type="ARBA" id="ARBA00022723"/>
    </source>
</evidence>
<name>A0ABQ5U4M2_9PROT</name>
<keyword evidence="6" id="KW-0378">Hydrolase</keyword>
<dbReference type="EMBL" id="BSNF01000006">
    <property type="protein sequence ID" value="GLQ06351.1"/>
    <property type="molecule type" value="Genomic_DNA"/>
</dbReference>
<keyword evidence="5" id="KW-0479">Metal-binding</keyword>
<sequence length="437" mass="46827">MDNGMTTYYKTQDPSLKSWVKSANGPECPFPIQNLPYGAFSTAANPAPRIGVAIGDHVLDLSVLEKAGLLPQSEGCFSAPVLNGFMGLGAAVWSDTRATISALLEKENSRLRDDSALRAGALVPLSDVTLHMPVQVGDFTDFYASREHATNVGTMFRDPENALMPNWLHIPIGYNGRASTVVVSGTDIHRPCGQVKAPDQAAPSFRPSGKLDMELEMGALVGTGNPLGQPVTVEQAREMIFGYVLLNDWSARDIQVWEYQPLGPFQAKAFATTISPWVVTAEALEPFRVSGPSQDPVPLPYLQQTAANNYDLNLKVTLQPAGAASPAAICETNFRYMYWSSPQQLAHHASSGCAMRPGDLLGSGTISGPTPASWGSLLELTWNGRDPLTLPEGQTRTFIEDGDSLTLTGWCQGDGYRIGFGEAEGTILPPVPHPAGG</sequence>
<evidence type="ECO:0000256" key="4">
    <source>
        <dbReference type="ARBA" id="ARBA00012094"/>
    </source>
</evidence>
<keyword evidence="9" id="KW-0828">Tyrosine catabolism</keyword>
<dbReference type="Pfam" id="PF01557">
    <property type="entry name" value="FAA_hydrolase"/>
    <property type="match status" value="1"/>
</dbReference>
<dbReference type="InterPro" id="IPR005959">
    <property type="entry name" value="Fumarylacetoacetase"/>
</dbReference>
<feature type="domain" description="Fumarylacetoacetase N-terminal" evidence="12">
    <location>
        <begin position="33"/>
        <end position="133"/>
    </location>
</feature>
<protein>
    <recommendedName>
        <fullName evidence="4">fumarylacetoacetase</fullName>
        <ecNumber evidence="4">3.7.1.2</ecNumber>
    </recommendedName>
</protein>
<proteinExistence type="predicted"/>
<reference evidence="13" key="2">
    <citation type="submission" date="2023-01" db="EMBL/GenBank/DDBJ databases">
        <title>Draft genome sequence of Sneathiella chinensis strain NBRC 103408.</title>
        <authorList>
            <person name="Sun Q."/>
            <person name="Mori K."/>
        </authorList>
    </citation>
    <scope>NUCLEOTIDE SEQUENCE</scope>
    <source>
        <strain evidence="13">NBRC 103408</strain>
    </source>
</reference>
<feature type="domain" description="Fumarylacetoacetase-like C-terminal" evidence="11">
    <location>
        <begin position="139"/>
        <end position="425"/>
    </location>
</feature>
<evidence type="ECO:0000256" key="9">
    <source>
        <dbReference type="ARBA" id="ARBA00022878"/>
    </source>
</evidence>
<evidence type="ECO:0000256" key="3">
    <source>
        <dbReference type="ARBA" id="ARBA00004782"/>
    </source>
</evidence>
<comment type="cofactor">
    <cofactor evidence="1">
        <name>Ca(2+)</name>
        <dbReference type="ChEBI" id="CHEBI:29108"/>
    </cofactor>
</comment>
<evidence type="ECO:0000256" key="8">
    <source>
        <dbReference type="ARBA" id="ARBA00022842"/>
    </source>
</evidence>
<accession>A0ABQ5U4M2</accession>
<organism evidence="13 14">
    <name type="scientific">Sneathiella chinensis</name>
    <dbReference type="NCBI Taxonomy" id="349750"/>
    <lineage>
        <taxon>Bacteria</taxon>
        <taxon>Pseudomonadati</taxon>
        <taxon>Pseudomonadota</taxon>
        <taxon>Alphaproteobacteria</taxon>
        <taxon>Sneathiellales</taxon>
        <taxon>Sneathiellaceae</taxon>
        <taxon>Sneathiella</taxon>
    </lineage>
</organism>
<comment type="cofactor">
    <cofactor evidence="2">
        <name>Mg(2+)</name>
        <dbReference type="ChEBI" id="CHEBI:18420"/>
    </cofactor>
</comment>
<evidence type="ECO:0000256" key="1">
    <source>
        <dbReference type="ARBA" id="ARBA00001913"/>
    </source>
</evidence>
<dbReference type="SUPFAM" id="SSF63433">
    <property type="entry name" value="Fumarylacetoacetate hydrolase, FAH, N-terminal domain"/>
    <property type="match status" value="1"/>
</dbReference>
<dbReference type="EC" id="3.7.1.2" evidence="4"/>
<dbReference type="InterPro" id="IPR015377">
    <property type="entry name" value="Fumarylacetoacetase_N"/>
</dbReference>
<dbReference type="Proteomes" id="UP001161409">
    <property type="component" value="Unassembled WGS sequence"/>
</dbReference>
<comment type="pathway">
    <text evidence="3">Amino-acid degradation; L-phenylalanine degradation; acetoacetate and fumarate from L-phenylalanine: step 6/6.</text>
</comment>
<dbReference type="InterPro" id="IPR036663">
    <property type="entry name" value="Fumarylacetoacetase_C_sf"/>
</dbReference>